<dbReference type="SMART" id="SM00387">
    <property type="entry name" value="HATPase_c"/>
    <property type="match status" value="1"/>
</dbReference>
<dbReference type="InterPro" id="IPR004358">
    <property type="entry name" value="Sig_transdc_His_kin-like_C"/>
</dbReference>
<dbReference type="EMBL" id="NQXA01000002">
    <property type="protein sequence ID" value="PHQ30351.1"/>
    <property type="molecule type" value="Genomic_DNA"/>
</dbReference>
<accession>A0A2G1VUE4</accession>
<evidence type="ECO:0000313" key="11">
    <source>
        <dbReference type="Proteomes" id="UP000229433"/>
    </source>
</evidence>
<dbReference type="SUPFAM" id="SSF47384">
    <property type="entry name" value="Homodimeric domain of signal transducing histidine kinase"/>
    <property type="match status" value="1"/>
</dbReference>
<dbReference type="PANTHER" id="PTHR43711:SF31">
    <property type="entry name" value="HISTIDINE KINASE"/>
    <property type="match status" value="1"/>
</dbReference>
<evidence type="ECO:0000256" key="3">
    <source>
        <dbReference type="ARBA" id="ARBA00022553"/>
    </source>
</evidence>
<keyword evidence="8" id="KW-0472">Membrane</keyword>
<name>A0A2G1VUE4_9FLAO</name>
<dbReference type="AlphaFoldDB" id="A0A2G1VUE4"/>
<feature type="repeat" description="TPR" evidence="7">
    <location>
        <begin position="223"/>
        <end position="256"/>
    </location>
</feature>
<dbReference type="Pfam" id="PF02518">
    <property type="entry name" value="HATPase_c"/>
    <property type="match status" value="1"/>
</dbReference>
<dbReference type="PROSITE" id="PS50109">
    <property type="entry name" value="HIS_KIN"/>
    <property type="match status" value="1"/>
</dbReference>
<feature type="domain" description="Histidine kinase" evidence="9">
    <location>
        <begin position="438"/>
        <end position="656"/>
    </location>
</feature>
<dbReference type="Pfam" id="PF00512">
    <property type="entry name" value="HisKA"/>
    <property type="match status" value="1"/>
</dbReference>
<evidence type="ECO:0000256" key="1">
    <source>
        <dbReference type="ARBA" id="ARBA00000085"/>
    </source>
</evidence>
<dbReference type="InterPro" id="IPR003594">
    <property type="entry name" value="HATPase_dom"/>
</dbReference>
<evidence type="ECO:0000256" key="7">
    <source>
        <dbReference type="PROSITE-ProRule" id="PRU00339"/>
    </source>
</evidence>
<comment type="caution">
    <text evidence="10">The sequence shown here is derived from an EMBL/GenBank/DDBJ whole genome shotgun (WGS) entry which is preliminary data.</text>
</comment>
<evidence type="ECO:0000256" key="8">
    <source>
        <dbReference type="SAM" id="Phobius"/>
    </source>
</evidence>
<feature type="transmembrane region" description="Helical" evidence="8">
    <location>
        <begin position="20"/>
        <end position="41"/>
    </location>
</feature>
<dbReference type="SUPFAM" id="SSF48452">
    <property type="entry name" value="TPR-like"/>
    <property type="match status" value="2"/>
</dbReference>
<keyword evidence="5" id="KW-0418">Kinase</keyword>
<evidence type="ECO:0000256" key="6">
    <source>
        <dbReference type="ARBA" id="ARBA00023012"/>
    </source>
</evidence>
<gene>
    <name evidence="10" type="ORF">CJ305_05135</name>
</gene>
<dbReference type="InterPro" id="IPR019734">
    <property type="entry name" value="TPR_rpt"/>
</dbReference>
<dbReference type="SMART" id="SM00388">
    <property type="entry name" value="HisKA"/>
    <property type="match status" value="1"/>
</dbReference>
<dbReference type="Gene3D" id="3.30.565.10">
    <property type="entry name" value="Histidine kinase-like ATPase, C-terminal domain"/>
    <property type="match status" value="1"/>
</dbReference>
<evidence type="ECO:0000256" key="5">
    <source>
        <dbReference type="ARBA" id="ARBA00022777"/>
    </source>
</evidence>
<dbReference type="InterPro" id="IPR036890">
    <property type="entry name" value="HATPase_C_sf"/>
</dbReference>
<dbReference type="OrthoDB" id="9810447at2"/>
<dbReference type="Pfam" id="PF13424">
    <property type="entry name" value="TPR_12"/>
    <property type="match status" value="2"/>
</dbReference>
<evidence type="ECO:0000256" key="4">
    <source>
        <dbReference type="ARBA" id="ARBA00022679"/>
    </source>
</evidence>
<reference evidence="10 11" key="1">
    <citation type="submission" date="2017-08" db="EMBL/GenBank/DDBJ databases">
        <title>The whole genome shortgun sequences of strain Leeuwenhoekiella nanhaiensis G18 from the South China Sea.</title>
        <authorList>
            <person name="Liu Q."/>
        </authorList>
    </citation>
    <scope>NUCLEOTIDE SEQUENCE [LARGE SCALE GENOMIC DNA]</scope>
    <source>
        <strain evidence="10 11">G18</strain>
    </source>
</reference>
<evidence type="ECO:0000256" key="2">
    <source>
        <dbReference type="ARBA" id="ARBA00012438"/>
    </source>
</evidence>
<dbReference type="GO" id="GO:0000155">
    <property type="term" value="F:phosphorelay sensor kinase activity"/>
    <property type="evidence" value="ECO:0007669"/>
    <property type="project" value="InterPro"/>
</dbReference>
<dbReference type="InterPro" id="IPR005467">
    <property type="entry name" value="His_kinase_dom"/>
</dbReference>
<dbReference type="InterPro" id="IPR003661">
    <property type="entry name" value="HisK_dim/P_dom"/>
</dbReference>
<evidence type="ECO:0000259" key="9">
    <source>
        <dbReference type="PROSITE" id="PS50109"/>
    </source>
</evidence>
<dbReference type="Gene3D" id="1.10.287.130">
    <property type="match status" value="1"/>
</dbReference>
<comment type="catalytic activity">
    <reaction evidence="1">
        <text>ATP + protein L-histidine = ADP + protein N-phospho-L-histidine.</text>
        <dbReference type="EC" id="2.7.13.3"/>
    </reaction>
</comment>
<organism evidence="10 11">
    <name type="scientific">Leeuwenhoekiella nanhaiensis</name>
    <dbReference type="NCBI Taxonomy" id="1655491"/>
    <lineage>
        <taxon>Bacteria</taxon>
        <taxon>Pseudomonadati</taxon>
        <taxon>Bacteroidota</taxon>
        <taxon>Flavobacteriia</taxon>
        <taxon>Flavobacteriales</taxon>
        <taxon>Flavobacteriaceae</taxon>
        <taxon>Leeuwenhoekiella</taxon>
    </lineage>
</organism>
<feature type="transmembrane region" description="Helical" evidence="8">
    <location>
        <begin position="378"/>
        <end position="401"/>
    </location>
</feature>
<sequence length="661" mass="76416">MRKATPFHIYNYVNYNCNAYLSIAIGRVFLFFTLLISLSALGQTRPIDSLLQKLSETKSDSSLVHILERLSYEYLYYKPDSALVYIDEALELSKKNEYQLGLAKTYNRKGTYYIVKSQYPQAIEEFQKALPYYKQIADSTGISESLGNLGVLDFYLRDYDEALYNFQEAITYLDTVAQFETYTKYLSNLSGVYREKKQLDSALYYARRSLSYSEKLDDKRLLSVSYFNLGTAYFFLEDYDKAISNLDEAIKLDRIPIQFSILAKSYKSLSYTILGDKNKAAAELEGLEQKALAINDQYVTLRFYEAKQKLLETEGRIAEALEYAQKYIKLNDEIHNREQINILQNIKVKYATEERIYENRLLNQEADLRNLQLQNQRYAIWAVAILVFLFLILFLILYQLYSYKSDANKKLKEKQEILNENNRSLELINTQKDNLFSIVAHDVRSPISSILSSTQFLNSHFEEFTIEEIRHLAKGLEDQAETLNSLIQGVLIWAKSQMNGFDFHIQEVKVDELISGTLKAEETALNRKNLQIFQKIEKDRIIKTDYQVLQVIARNFLSNAIKFTPVGGNITFELLEKANFYHFRVTDTGRGMTSEEIKKVLVDQKRYSIKGTENEPGNGIGLILCQEIATKIGGRLEVESSPGEGSTFVYVFPNNYQPEKN</sequence>
<keyword evidence="8" id="KW-0812">Transmembrane</keyword>
<dbReference type="PRINTS" id="PR00344">
    <property type="entry name" value="BCTRLSENSOR"/>
</dbReference>
<keyword evidence="7" id="KW-0802">TPR repeat</keyword>
<dbReference type="CDD" id="cd00082">
    <property type="entry name" value="HisKA"/>
    <property type="match status" value="1"/>
</dbReference>
<dbReference type="InterPro" id="IPR050736">
    <property type="entry name" value="Sensor_HK_Regulatory"/>
</dbReference>
<dbReference type="PANTHER" id="PTHR43711">
    <property type="entry name" value="TWO-COMPONENT HISTIDINE KINASE"/>
    <property type="match status" value="1"/>
</dbReference>
<dbReference type="SUPFAM" id="SSF55874">
    <property type="entry name" value="ATPase domain of HSP90 chaperone/DNA topoisomerase II/histidine kinase"/>
    <property type="match status" value="1"/>
</dbReference>
<feature type="repeat" description="TPR" evidence="7">
    <location>
        <begin position="103"/>
        <end position="136"/>
    </location>
</feature>
<evidence type="ECO:0000313" key="10">
    <source>
        <dbReference type="EMBL" id="PHQ30351.1"/>
    </source>
</evidence>
<proteinExistence type="predicted"/>
<protein>
    <recommendedName>
        <fullName evidence="2">histidine kinase</fullName>
        <ecNumber evidence="2">2.7.13.3</ecNumber>
    </recommendedName>
</protein>
<dbReference type="SMART" id="SM00028">
    <property type="entry name" value="TPR"/>
    <property type="match status" value="4"/>
</dbReference>
<dbReference type="PROSITE" id="PS50293">
    <property type="entry name" value="TPR_REGION"/>
    <property type="match status" value="1"/>
</dbReference>
<keyword evidence="3" id="KW-0597">Phosphoprotein</keyword>
<dbReference type="EC" id="2.7.13.3" evidence="2"/>
<feature type="repeat" description="TPR" evidence="7">
    <location>
        <begin position="143"/>
        <end position="176"/>
    </location>
</feature>
<keyword evidence="11" id="KW-1185">Reference proteome</keyword>
<dbReference type="InterPro" id="IPR036097">
    <property type="entry name" value="HisK_dim/P_sf"/>
</dbReference>
<dbReference type="Proteomes" id="UP000229433">
    <property type="component" value="Unassembled WGS sequence"/>
</dbReference>
<keyword evidence="8" id="KW-1133">Transmembrane helix</keyword>
<dbReference type="PROSITE" id="PS50005">
    <property type="entry name" value="TPR"/>
    <property type="match status" value="3"/>
</dbReference>
<dbReference type="InterPro" id="IPR011990">
    <property type="entry name" value="TPR-like_helical_dom_sf"/>
</dbReference>
<dbReference type="Gene3D" id="1.25.40.10">
    <property type="entry name" value="Tetratricopeptide repeat domain"/>
    <property type="match status" value="2"/>
</dbReference>
<keyword evidence="4" id="KW-0808">Transferase</keyword>
<keyword evidence="6" id="KW-0902">Two-component regulatory system</keyword>